<name>A0AAD5PFR4_9FUNG</name>
<dbReference type="EMBL" id="JAIXMP010000009">
    <property type="protein sequence ID" value="KAI9267994.1"/>
    <property type="molecule type" value="Genomic_DNA"/>
</dbReference>
<accession>A0AAD5PFR4</accession>
<dbReference type="Proteomes" id="UP001209540">
    <property type="component" value="Unassembled WGS sequence"/>
</dbReference>
<reference evidence="2" key="1">
    <citation type="journal article" date="2022" name="IScience">
        <title>Evolution of zygomycete secretomes and the origins of terrestrial fungal ecologies.</title>
        <authorList>
            <person name="Chang Y."/>
            <person name="Wang Y."/>
            <person name="Mondo S."/>
            <person name="Ahrendt S."/>
            <person name="Andreopoulos W."/>
            <person name="Barry K."/>
            <person name="Beard J."/>
            <person name="Benny G.L."/>
            <person name="Blankenship S."/>
            <person name="Bonito G."/>
            <person name="Cuomo C."/>
            <person name="Desiro A."/>
            <person name="Gervers K.A."/>
            <person name="Hundley H."/>
            <person name="Kuo A."/>
            <person name="LaButti K."/>
            <person name="Lang B.F."/>
            <person name="Lipzen A."/>
            <person name="O'Donnell K."/>
            <person name="Pangilinan J."/>
            <person name="Reynolds N."/>
            <person name="Sandor L."/>
            <person name="Smith M.E."/>
            <person name="Tsang A."/>
            <person name="Grigoriev I.V."/>
            <person name="Stajich J.E."/>
            <person name="Spatafora J.W."/>
        </authorList>
    </citation>
    <scope>NUCLEOTIDE SEQUENCE</scope>
    <source>
        <strain evidence="2">RSA 2281</strain>
    </source>
</reference>
<proteinExistence type="predicted"/>
<organism evidence="2 3">
    <name type="scientific">Phascolomyces articulosus</name>
    <dbReference type="NCBI Taxonomy" id="60185"/>
    <lineage>
        <taxon>Eukaryota</taxon>
        <taxon>Fungi</taxon>
        <taxon>Fungi incertae sedis</taxon>
        <taxon>Mucoromycota</taxon>
        <taxon>Mucoromycotina</taxon>
        <taxon>Mucoromycetes</taxon>
        <taxon>Mucorales</taxon>
        <taxon>Lichtheimiaceae</taxon>
        <taxon>Phascolomyces</taxon>
    </lineage>
</organism>
<feature type="region of interest" description="Disordered" evidence="1">
    <location>
        <begin position="123"/>
        <end position="151"/>
    </location>
</feature>
<protein>
    <submittedName>
        <fullName evidence="2">Uncharacterized protein</fullName>
    </submittedName>
</protein>
<evidence type="ECO:0000313" key="3">
    <source>
        <dbReference type="Proteomes" id="UP001209540"/>
    </source>
</evidence>
<dbReference type="AlphaFoldDB" id="A0AAD5PFR4"/>
<evidence type="ECO:0000256" key="1">
    <source>
        <dbReference type="SAM" id="MobiDB-lite"/>
    </source>
</evidence>
<gene>
    <name evidence="2" type="ORF">BDA99DRAFT_535516</name>
</gene>
<evidence type="ECO:0000313" key="2">
    <source>
        <dbReference type="EMBL" id="KAI9267994.1"/>
    </source>
</evidence>
<sequence>MIVIDNKNKKSKKLTIMHHHSLLQVMKKHVENLPPLISLDRQDSWHTNSALAYNMDHHLYLQEKQPAIHADEPVSLQSRFDVIPPALCARDPKTKDHRAITLDVLGSQKRHLETTHLLNTKDSRSTLSDTSFSKKRKYEDMEDDDTSSIGGYYTAPKVSDLVDEVEDKDEEEKINIMTLPKPIDVNSDEPLEKCKCSLEYMDKYGKAPGFSSIYGPFRSEQDIYSKTQGGWRIN</sequence>
<comment type="caution">
    <text evidence="2">The sequence shown here is derived from an EMBL/GenBank/DDBJ whole genome shotgun (WGS) entry which is preliminary data.</text>
</comment>
<keyword evidence="3" id="KW-1185">Reference proteome</keyword>
<reference evidence="2" key="2">
    <citation type="submission" date="2023-02" db="EMBL/GenBank/DDBJ databases">
        <authorList>
            <consortium name="DOE Joint Genome Institute"/>
            <person name="Mondo S.J."/>
            <person name="Chang Y."/>
            <person name="Wang Y."/>
            <person name="Ahrendt S."/>
            <person name="Andreopoulos W."/>
            <person name="Barry K."/>
            <person name="Beard J."/>
            <person name="Benny G.L."/>
            <person name="Blankenship S."/>
            <person name="Bonito G."/>
            <person name="Cuomo C."/>
            <person name="Desiro A."/>
            <person name="Gervers K.A."/>
            <person name="Hundley H."/>
            <person name="Kuo A."/>
            <person name="LaButti K."/>
            <person name="Lang B.F."/>
            <person name="Lipzen A."/>
            <person name="O'Donnell K."/>
            <person name="Pangilinan J."/>
            <person name="Reynolds N."/>
            <person name="Sandor L."/>
            <person name="Smith M.W."/>
            <person name="Tsang A."/>
            <person name="Grigoriev I.V."/>
            <person name="Stajich J.E."/>
            <person name="Spatafora J.W."/>
        </authorList>
    </citation>
    <scope>NUCLEOTIDE SEQUENCE</scope>
    <source>
        <strain evidence="2">RSA 2281</strain>
    </source>
</reference>